<dbReference type="RefSeq" id="WP_141165457.1">
    <property type="nucleotide sequence ID" value="NZ_VHLH01000003.1"/>
</dbReference>
<proteinExistence type="predicted"/>
<reference evidence="2 3" key="1">
    <citation type="submission" date="2019-06" db="EMBL/GenBank/DDBJ databases">
        <authorList>
            <person name="Li M."/>
        </authorList>
    </citation>
    <scope>NUCLEOTIDE SEQUENCE [LARGE SCALE GENOMIC DNA]</scope>
    <source>
        <strain evidence="2 3">BGMRC6574</strain>
    </source>
</reference>
<evidence type="ECO:0000313" key="3">
    <source>
        <dbReference type="Proteomes" id="UP000320314"/>
    </source>
</evidence>
<feature type="transmembrane region" description="Helical" evidence="1">
    <location>
        <begin position="110"/>
        <end position="132"/>
    </location>
</feature>
<dbReference type="OrthoDB" id="7843623at2"/>
<keyword evidence="3" id="KW-1185">Reference proteome</keyword>
<evidence type="ECO:0000256" key="1">
    <source>
        <dbReference type="SAM" id="Phobius"/>
    </source>
</evidence>
<dbReference type="EMBL" id="VHLH01000003">
    <property type="protein sequence ID" value="TPW31860.1"/>
    <property type="molecule type" value="Genomic_DNA"/>
</dbReference>
<keyword evidence="1" id="KW-0472">Membrane</keyword>
<evidence type="ECO:0000313" key="2">
    <source>
        <dbReference type="EMBL" id="TPW31860.1"/>
    </source>
</evidence>
<name>A0A506UD52_9HYPH</name>
<keyword evidence="1" id="KW-0812">Transmembrane</keyword>
<keyword evidence="1" id="KW-1133">Transmembrane helix</keyword>
<dbReference type="Proteomes" id="UP000320314">
    <property type="component" value="Unassembled WGS sequence"/>
</dbReference>
<feature type="transmembrane region" description="Helical" evidence="1">
    <location>
        <begin position="57"/>
        <end position="79"/>
    </location>
</feature>
<comment type="caution">
    <text evidence="2">The sequence shown here is derived from an EMBL/GenBank/DDBJ whole genome shotgun (WGS) entry which is preliminary data.</text>
</comment>
<feature type="transmembrane region" description="Helical" evidence="1">
    <location>
        <begin position="86"/>
        <end position="104"/>
    </location>
</feature>
<gene>
    <name evidence="2" type="ORF">FJU11_02565</name>
</gene>
<organism evidence="2 3">
    <name type="scientific">Pararhizobium mangrovi</name>
    <dbReference type="NCBI Taxonomy" id="2590452"/>
    <lineage>
        <taxon>Bacteria</taxon>
        <taxon>Pseudomonadati</taxon>
        <taxon>Pseudomonadota</taxon>
        <taxon>Alphaproteobacteria</taxon>
        <taxon>Hyphomicrobiales</taxon>
        <taxon>Rhizobiaceae</taxon>
        <taxon>Rhizobium/Agrobacterium group</taxon>
        <taxon>Pararhizobium</taxon>
    </lineage>
</organism>
<accession>A0A506UD52</accession>
<protein>
    <recommendedName>
        <fullName evidence="4">DUF2127 domain-containing protein</fullName>
    </recommendedName>
</protein>
<feature type="transmembrane region" description="Helical" evidence="1">
    <location>
        <begin position="21"/>
        <end position="45"/>
    </location>
</feature>
<dbReference type="InterPro" id="IPR046161">
    <property type="entry name" value="DUF6163"/>
</dbReference>
<dbReference type="Pfam" id="PF19660">
    <property type="entry name" value="DUF6163"/>
    <property type="match status" value="1"/>
</dbReference>
<evidence type="ECO:0008006" key="4">
    <source>
        <dbReference type="Google" id="ProtNLM"/>
    </source>
</evidence>
<sequence length="146" mass="16294">MSRVPAVDQTTRTFTEEAFVVFLRFVALLALLEGLKYWVALIGIVGHAPWRFDLMPVHWQIAATSLAVLFPSAATGLWLTTSWGPVLWAVAAAGEVVMYTGYTLRFGHQPIILAAHAVIALCYVGFRLALVFERRRRVETVRPDLP</sequence>
<dbReference type="AlphaFoldDB" id="A0A506UD52"/>